<proteinExistence type="predicted"/>
<sequence length="52" mass="5909">MRSKKVRSTNTSQLAYQHKAYSGLHKRSTDHTCQPAYTHQAPIAINKLSTDH</sequence>
<dbReference type="Proteomes" id="UP000828390">
    <property type="component" value="Unassembled WGS sequence"/>
</dbReference>
<comment type="caution">
    <text evidence="1">The sequence shown here is derived from an EMBL/GenBank/DDBJ whole genome shotgun (WGS) entry which is preliminary data.</text>
</comment>
<dbReference type="EMBL" id="JAIWYP010000006">
    <property type="protein sequence ID" value="KAH3805634.1"/>
    <property type="molecule type" value="Genomic_DNA"/>
</dbReference>
<dbReference type="AlphaFoldDB" id="A0A9D4FY14"/>
<protein>
    <submittedName>
        <fullName evidence="1">Uncharacterized protein</fullName>
    </submittedName>
</protein>
<reference evidence="1" key="1">
    <citation type="journal article" date="2019" name="bioRxiv">
        <title>The Genome of the Zebra Mussel, Dreissena polymorpha: A Resource for Invasive Species Research.</title>
        <authorList>
            <person name="McCartney M.A."/>
            <person name="Auch B."/>
            <person name="Kono T."/>
            <person name="Mallez S."/>
            <person name="Zhang Y."/>
            <person name="Obille A."/>
            <person name="Becker A."/>
            <person name="Abrahante J.E."/>
            <person name="Garbe J."/>
            <person name="Badalamenti J.P."/>
            <person name="Herman A."/>
            <person name="Mangelson H."/>
            <person name="Liachko I."/>
            <person name="Sullivan S."/>
            <person name="Sone E.D."/>
            <person name="Koren S."/>
            <person name="Silverstein K.A.T."/>
            <person name="Beckman K.B."/>
            <person name="Gohl D.M."/>
        </authorList>
    </citation>
    <scope>NUCLEOTIDE SEQUENCE</scope>
    <source>
        <strain evidence="1">Duluth1</strain>
        <tissue evidence="1">Whole animal</tissue>
    </source>
</reference>
<reference evidence="1" key="2">
    <citation type="submission" date="2020-11" db="EMBL/GenBank/DDBJ databases">
        <authorList>
            <person name="McCartney M.A."/>
            <person name="Auch B."/>
            <person name="Kono T."/>
            <person name="Mallez S."/>
            <person name="Becker A."/>
            <person name="Gohl D.M."/>
            <person name="Silverstein K.A.T."/>
            <person name="Koren S."/>
            <person name="Bechman K.B."/>
            <person name="Herman A."/>
            <person name="Abrahante J.E."/>
            <person name="Garbe J."/>
        </authorList>
    </citation>
    <scope>NUCLEOTIDE SEQUENCE</scope>
    <source>
        <strain evidence="1">Duluth1</strain>
        <tissue evidence="1">Whole animal</tissue>
    </source>
</reference>
<accession>A0A9D4FY14</accession>
<keyword evidence="2" id="KW-1185">Reference proteome</keyword>
<name>A0A9D4FY14_DREPO</name>
<organism evidence="1 2">
    <name type="scientific">Dreissena polymorpha</name>
    <name type="common">Zebra mussel</name>
    <name type="synonym">Mytilus polymorpha</name>
    <dbReference type="NCBI Taxonomy" id="45954"/>
    <lineage>
        <taxon>Eukaryota</taxon>
        <taxon>Metazoa</taxon>
        <taxon>Spiralia</taxon>
        <taxon>Lophotrochozoa</taxon>
        <taxon>Mollusca</taxon>
        <taxon>Bivalvia</taxon>
        <taxon>Autobranchia</taxon>
        <taxon>Heteroconchia</taxon>
        <taxon>Euheterodonta</taxon>
        <taxon>Imparidentia</taxon>
        <taxon>Neoheterodontei</taxon>
        <taxon>Myida</taxon>
        <taxon>Dreissenoidea</taxon>
        <taxon>Dreissenidae</taxon>
        <taxon>Dreissena</taxon>
    </lineage>
</organism>
<gene>
    <name evidence="1" type="ORF">DPMN_133939</name>
</gene>
<evidence type="ECO:0000313" key="2">
    <source>
        <dbReference type="Proteomes" id="UP000828390"/>
    </source>
</evidence>
<evidence type="ECO:0000313" key="1">
    <source>
        <dbReference type="EMBL" id="KAH3805634.1"/>
    </source>
</evidence>